<feature type="non-terminal residue" evidence="2">
    <location>
        <position position="1"/>
    </location>
</feature>
<reference evidence="2 3" key="1">
    <citation type="submission" date="2016-07" db="EMBL/GenBank/DDBJ databases">
        <title>Pervasive Adenine N6-methylation of Active Genes in Fungi.</title>
        <authorList>
            <consortium name="DOE Joint Genome Institute"/>
            <person name="Mondo S.J."/>
            <person name="Dannebaum R.O."/>
            <person name="Kuo R.C."/>
            <person name="Labutti K."/>
            <person name="Haridas S."/>
            <person name="Kuo A."/>
            <person name="Salamov A."/>
            <person name="Ahrendt S.R."/>
            <person name="Lipzen A."/>
            <person name="Sullivan W."/>
            <person name="Andreopoulos W.B."/>
            <person name="Clum A."/>
            <person name="Lindquist E."/>
            <person name="Daum C."/>
            <person name="Ramamoorthy G.K."/>
            <person name="Gryganskyi A."/>
            <person name="Culley D."/>
            <person name="Magnuson J.K."/>
            <person name="James T.Y."/>
            <person name="O'Malley M.A."/>
            <person name="Stajich J.E."/>
            <person name="Spatafora J.W."/>
            <person name="Visel A."/>
            <person name="Grigoriev I.V."/>
        </authorList>
    </citation>
    <scope>NUCLEOTIDE SEQUENCE [LARGE SCALE GENOMIC DNA]</scope>
    <source>
        <strain evidence="2 3">62-1032</strain>
    </source>
</reference>
<comment type="caution">
    <text evidence="2">The sequence shown here is derived from an EMBL/GenBank/DDBJ whole genome shotgun (WGS) entry which is preliminary data.</text>
</comment>
<accession>A0A1Y2CYQ4</accession>
<feature type="region of interest" description="Disordered" evidence="1">
    <location>
        <begin position="200"/>
        <end position="222"/>
    </location>
</feature>
<proteinExistence type="predicted"/>
<dbReference type="EMBL" id="MCGR01000106">
    <property type="protein sequence ID" value="ORY52172.1"/>
    <property type="molecule type" value="Genomic_DNA"/>
</dbReference>
<feature type="compositionally biased region" description="Pro residues" evidence="1">
    <location>
        <begin position="202"/>
        <end position="215"/>
    </location>
</feature>
<keyword evidence="3" id="KW-1185">Reference proteome</keyword>
<organism evidence="2 3">
    <name type="scientific">Leucosporidium creatinivorum</name>
    <dbReference type="NCBI Taxonomy" id="106004"/>
    <lineage>
        <taxon>Eukaryota</taxon>
        <taxon>Fungi</taxon>
        <taxon>Dikarya</taxon>
        <taxon>Basidiomycota</taxon>
        <taxon>Pucciniomycotina</taxon>
        <taxon>Microbotryomycetes</taxon>
        <taxon>Leucosporidiales</taxon>
        <taxon>Leucosporidium</taxon>
    </lineage>
</organism>
<dbReference type="Pfam" id="PF09419">
    <property type="entry name" value="PGP_phosphatase"/>
    <property type="match status" value="1"/>
</dbReference>
<evidence type="ECO:0000256" key="1">
    <source>
        <dbReference type="SAM" id="MobiDB-lite"/>
    </source>
</evidence>
<name>A0A1Y2CYQ4_9BASI</name>
<dbReference type="Proteomes" id="UP000193467">
    <property type="component" value="Unassembled WGS sequence"/>
</dbReference>
<protein>
    <submittedName>
        <fullName evidence="2">Mitochondrial PGP phosphatase-domain-containing protein</fullName>
    </submittedName>
</protein>
<evidence type="ECO:0000313" key="3">
    <source>
        <dbReference type="Proteomes" id="UP000193467"/>
    </source>
</evidence>
<evidence type="ECO:0000313" key="2">
    <source>
        <dbReference type="EMBL" id="ORY52172.1"/>
    </source>
</evidence>
<dbReference type="OrthoDB" id="198652at2759"/>
<gene>
    <name evidence="2" type="ORF">BCR35DRAFT_335968</name>
</gene>
<dbReference type="InParanoid" id="A0A1Y2CYQ4"/>
<dbReference type="InterPro" id="IPR027706">
    <property type="entry name" value="PGP_Pase"/>
</dbReference>
<sequence length="327" mass="35071">TRPLIDELEPSLQPAWDELLKTFGASNVLIVSNSAGTGKDSLLLQAESVSRNLRVPVLVHPTPKPGPACARAVATHFLPSSSSLPPRAAVVWSTRGRALLEQGPPPKRVANARILVIGDRVTTDMIMAERIAKLGFKGVNVDTISVLTTTLHAREGLGTTLLRTLERIALWGLERRRKGNLEIAKKGVEEWEDCLISAPTPVVAPSPPPPVPTPAPESVATKPTPSSLIMALLHRIPLPKLPTIDVPRFLASLHSPLSRLTSLWSPPPPTALDGVSSKGSEGDAWTPTSKWGELFSREQGAVGVAERAVDSGEKVIDRLRARVGMRS</sequence>
<dbReference type="STRING" id="106004.A0A1Y2CYQ4"/>
<feature type="region of interest" description="Disordered" evidence="1">
    <location>
        <begin position="264"/>
        <end position="288"/>
    </location>
</feature>
<dbReference type="GO" id="GO:0008962">
    <property type="term" value="F:phosphatidylglycerophosphatase activity"/>
    <property type="evidence" value="ECO:0007669"/>
    <property type="project" value="InterPro"/>
</dbReference>
<dbReference type="AlphaFoldDB" id="A0A1Y2CYQ4"/>